<dbReference type="Pfam" id="PF00069">
    <property type="entry name" value="Pkinase"/>
    <property type="match status" value="1"/>
</dbReference>
<feature type="compositionally biased region" description="Gly residues" evidence="6">
    <location>
        <begin position="180"/>
        <end position="194"/>
    </location>
</feature>
<dbReference type="Gene3D" id="1.10.510.10">
    <property type="entry name" value="Transferase(Phosphotransferase) domain 1"/>
    <property type="match status" value="1"/>
</dbReference>
<dbReference type="SUPFAM" id="SSF56112">
    <property type="entry name" value="Protein kinase-like (PK-like)"/>
    <property type="match status" value="1"/>
</dbReference>
<feature type="region of interest" description="Disordered" evidence="6">
    <location>
        <begin position="628"/>
        <end position="653"/>
    </location>
</feature>
<dbReference type="SMART" id="SM00220">
    <property type="entry name" value="S_TKc"/>
    <property type="match status" value="1"/>
</dbReference>
<feature type="region of interest" description="Disordered" evidence="6">
    <location>
        <begin position="531"/>
        <end position="608"/>
    </location>
</feature>
<dbReference type="InterPro" id="IPR008271">
    <property type="entry name" value="Ser/Thr_kinase_AS"/>
</dbReference>
<name>D8LH93_ECTSI</name>
<dbReference type="InParanoid" id="D8LH93"/>
<keyword evidence="5" id="KW-0067">ATP-binding</keyword>
<dbReference type="PROSITE" id="PS00108">
    <property type="entry name" value="PROTEIN_KINASE_ST"/>
    <property type="match status" value="1"/>
</dbReference>
<dbReference type="GO" id="GO:0005524">
    <property type="term" value="F:ATP binding"/>
    <property type="evidence" value="ECO:0007669"/>
    <property type="project" value="UniProtKB-KW"/>
</dbReference>
<dbReference type="InterPro" id="IPR011009">
    <property type="entry name" value="Kinase-like_dom_sf"/>
</dbReference>
<dbReference type="InterPro" id="IPR000719">
    <property type="entry name" value="Prot_kinase_dom"/>
</dbReference>
<proteinExistence type="predicted"/>
<feature type="compositionally biased region" description="Low complexity" evidence="6">
    <location>
        <begin position="257"/>
        <end position="275"/>
    </location>
</feature>
<evidence type="ECO:0000313" key="9">
    <source>
        <dbReference type="Proteomes" id="UP000002630"/>
    </source>
</evidence>
<dbReference type="Proteomes" id="UP000002630">
    <property type="component" value="Linkage Group LG25"/>
</dbReference>
<evidence type="ECO:0000256" key="2">
    <source>
        <dbReference type="ARBA" id="ARBA00022679"/>
    </source>
</evidence>
<evidence type="ECO:0000259" key="7">
    <source>
        <dbReference type="PROSITE" id="PS50011"/>
    </source>
</evidence>
<gene>
    <name evidence="8" type="primary">cAMP-PK</name>
    <name evidence="8" type="ORF">Esi_0019_0097</name>
</gene>
<accession>D8LH93</accession>
<sequence length="769" mass="80942">MPNGGKPRERVAGTAAPGASAGLPAPSAKRSIGRLVERISLKLGNNDVMATAGAAAERDGDGGGRRGQYVRTFEEEHPCKQPLLVKSFDGDVAAGRPTDLPGEFIGDRRRSDSWKVDDAAEQGRYDAAEARGYGLYSLHAVLGQGTFGRIHLASWRHRGGGLAAAASSPASLEDRPSSRGGAGGGAAGAGGVGAGETRERRTTPLARPRISRAAGSAGEGSASESLPVGFRGAAAAGAGTRRADGHRTSRSIRYLAGSGRPAGRNNNNGSSGGRSNTRHRSLFSEDGEVWTGWGGGGGGARLRLRALKSVCKRKVTEKGLVRHMETELAVLKQCSHPFIVSLSPGGQFQTSRHLHLVLNYCPGGDLFSLLARVGRLPEAQVRVCAAQLALALRHLHSKHIAYRDLKPDNVCIDARGHAVLVDFSLARTGLDVAPDGKTFTFCGSAAYAAPEIITKEGHDTRVDLWSLGCVVFEALVGEHPFRRPRGEKADHRHQTQALFDRIQRGRLEYPKSLSAPSLSLLRGLLSLNPDDRPGFSSFRPTPTPLPPPTTTTTTTTRQEEQHEQHPHATTTAPPTDSEQQVADVGKGRCSGDAHGEVAGTAPSEAGGAPPLCLKNEAGVRGGAAAAAAARRPMAQQSASSARTASPGGSRARIASCGERPGVLLLEHVFFKGLPGWGGPGTGGAWEDAKLEGSAVAVPALCDAFDVRHFDSRFTSQDVELSLQGHPHKGGPTPAFEEFEWREDSCIEYAQVAERSTPGLLESLASALWC</sequence>
<keyword evidence="2" id="KW-0808">Transferase</keyword>
<dbReference type="EMBL" id="FN649750">
    <property type="protein sequence ID" value="CBN74312.1"/>
    <property type="molecule type" value="Genomic_DNA"/>
</dbReference>
<evidence type="ECO:0000256" key="5">
    <source>
        <dbReference type="ARBA" id="ARBA00022840"/>
    </source>
</evidence>
<dbReference type="eggNOG" id="KOG0603">
    <property type="taxonomic scope" value="Eukaryota"/>
</dbReference>
<dbReference type="PROSITE" id="PS50011">
    <property type="entry name" value="PROTEIN_KINASE_DOM"/>
    <property type="match status" value="1"/>
</dbReference>
<keyword evidence="1" id="KW-0723">Serine/threonine-protein kinase</keyword>
<reference evidence="8 9" key="1">
    <citation type="journal article" date="2010" name="Nature">
        <title>The Ectocarpus genome and the independent evolution of multicellularity in brown algae.</title>
        <authorList>
            <person name="Cock J.M."/>
            <person name="Sterck L."/>
            <person name="Rouze P."/>
            <person name="Scornet D."/>
            <person name="Allen A.E."/>
            <person name="Amoutzias G."/>
            <person name="Anthouard V."/>
            <person name="Artiguenave F."/>
            <person name="Aury J.M."/>
            <person name="Badger J.H."/>
            <person name="Beszteri B."/>
            <person name="Billiau K."/>
            <person name="Bonnet E."/>
            <person name="Bothwell J.H."/>
            <person name="Bowler C."/>
            <person name="Boyen C."/>
            <person name="Brownlee C."/>
            <person name="Carrano C.J."/>
            <person name="Charrier B."/>
            <person name="Cho G.Y."/>
            <person name="Coelho S.M."/>
            <person name="Collen J."/>
            <person name="Corre E."/>
            <person name="Da Silva C."/>
            <person name="Delage L."/>
            <person name="Delaroque N."/>
            <person name="Dittami S.M."/>
            <person name="Doulbeau S."/>
            <person name="Elias M."/>
            <person name="Farnham G."/>
            <person name="Gachon C.M."/>
            <person name="Gschloessl B."/>
            <person name="Heesch S."/>
            <person name="Jabbari K."/>
            <person name="Jubin C."/>
            <person name="Kawai H."/>
            <person name="Kimura K."/>
            <person name="Kloareg B."/>
            <person name="Kupper F.C."/>
            <person name="Lang D."/>
            <person name="Le Bail A."/>
            <person name="Leblanc C."/>
            <person name="Lerouge P."/>
            <person name="Lohr M."/>
            <person name="Lopez P.J."/>
            <person name="Martens C."/>
            <person name="Maumus F."/>
            <person name="Michel G."/>
            <person name="Miranda-Saavedra D."/>
            <person name="Morales J."/>
            <person name="Moreau H."/>
            <person name="Motomura T."/>
            <person name="Nagasato C."/>
            <person name="Napoli C.A."/>
            <person name="Nelson D.R."/>
            <person name="Nyvall-Collen P."/>
            <person name="Peters A.F."/>
            <person name="Pommier C."/>
            <person name="Potin P."/>
            <person name="Poulain J."/>
            <person name="Quesneville H."/>
            <person name="Read B."/>
            <person name="Rensing S.A."/>
            <person name="Ritter A."/>
            <person name="Rousvoal S."/>
            <person name="Samanta M."/>
            <person name="Samson G."/>
            <person name="Schroeder D.C."/>
            <person name="Segurens B."/>
            <person name="Strittmatter M."/>
            <person name="Tonon T."/>
            <person name="Tregear J.W."/>
            <person name="Valentin K."/>
            <person name="von Dassow P."/>
            <person name="Yamagishi T."/>
            <person name="Van de Peer Y."/>
            <person name="Wincker P."/>
        </authorList>
    </citation>
    <scope>NUCLEOTIDE SEQUENCE [LARGE SCALE GENOMIC DNA]</scope>
    <source>
        <strain evidence="9">Ec32 / CCAP1310/4</strain>
    </source>
</reference>
<feature type="compositionally biased region" description="Basic and acidic residues" evidence="6">
    <location>
        <begin position="557"/>
        <end position="566"/>
    </location>
</feature>
<dbReference type="PANTHER" id="PTHR24351">
    <property type="entry name" value="RIBOSOMAL PROTEIN S6 KINASE"/>
    <property type="match status" value="1"/>
</dbReference>
<evidence type="ECO:0000313" key="8">
    <source>
        <dbReference type="EMBL" id="CBN74312.1"/>
    </source>
</evidence>
<keyword evidence="3" id="KW-0547">Nucleotide-binding</keyword>
<dbReference type="Gene3D" id="3.30.200.20">
    <property type="entry name" value="Phosphorylase Kinase, domain 1"/>
    <property type="match status" value="1"/>
</dbReference>
<feature type="region of interest" description="Disordered" evidence="6">
    <location>
        <begin position="166"/>
        <end position="226"/>
    </location>
</feature>
<evidence type="ECO:0000256" key="4">
    <source>
        <dbReference type="ARBA" id="ARBA00022777"/>
    </source>
</evidence>
<feature type="region of interest" description="Disordered" evidence="6">
    <location>
        <begin position="1"/>
        <end position="29"/>
    </location>
</feature>
<evidence type="ECO:0000256" key="3">
    <source>
        <dbReference type="ARBA" id="ARBA00022741"/>
    </source>
</evidence>
<dbReference type="STRING" id="2880.D8LH93"/>
<feature type="compositionally biased region" description="Basic and acidic residues" evidence="6">
    <location>
        <begin position="1"/>
        <end position="11"/>
    </location>
</feature>
<feature type="compositionally biased region" description="Low complexity" evidence="6">
    <location>
        <begin position="628"/>
        <end position="645"/>
    </location>
</feature>
<keyword evidence="4" id="KW-0418">Kinase</keyword>
<keyword evidence="9" id="KW-1185">Reference proteome</keyword>
<feature type="compositionally biased region" description="Low complexity" evidence="6">
    <location>
        <begin position="12"/>
        <end position="28"/>
    </location>
</feature>
<feature type="domain" description="Protein kinase" evidence="7">
    <location>
        <begin position="136"/>
        <end position="544"/>
    </location>
</feature>
<dbReference type="OrthoDB" id="6513151at2759"/>
<protein>
    <submittedName>
        <fullName evidence="8">cAMP-dependent protein kinase catalytic subunit (PKA)-like</fullName>
    </submittedName>
</protein>
<dbReference type="EMBL" id="FN648364">
    <property type="protein sequence ID" value="CBN74312.1"/>
    <property type="molecule type" value="Genomic_DNA"/>
</dbReference>
<evidence type="ECO:0000256" key="6">
    <source>
        <dbReference type="SAM" id="MobiDB-lite"/>
    </source>
</evidence>
<feature type="compositionally biased region" description="Basic and acidic residues" evidence="6">
    <location>
        <begin position="585"/>
        <end position="595"/>
    </location>
</feature>
<dbReference type="GO" id="GO:0004674">
    <property type="term" value="F:protein serine/threonine kinase activity"/>
    <property type="evidence" value="ECO:0007669"/>
    <property type="project" value="UniProtKB-KW"/>
</dbReference>
<organism evidence="8 9">
    <name type="scientific">Ectocarpus siliculosus</name>
    <name type="common">Brown alga</name>
    <name type="synonym">Conferva siliculosa</name>
    <dbReference type="NCBI Taxonomy" id="2880"/>
    <lineage>
        <taxon>Eukaryota</taxon>
        <taxon>Sar</taxon>
        <taxon>Stramenopiles</taxon>
        <taxon>Ochrophyta</taxon>
        <taxon>PX clade</taxon>
        <taxon>Phaeophyceae</taxon>
        <taxon>Ectocarpales</taxon>
        <taxon>Ectocarpaceae</taxon>
        <taxon>Ectocarpus</taxon>
    </lineage>
</organism>
<evidence type="ECO:0000256" key="1">
    <source>
        <dbReference type="ARBA" id="ARBA00022527"/>
    </source>
</evidence>
<feature type="compositionally biased region" description="Low complexity" evidence="6">
    <location>
        <begin position="213"/>
        <end position="226"/>
    </location>
</feature>
<dbReference type="AlphaFoldDB" id="D8LH93"/>
<feature type="region of interest" description="Disordered" evidence="6">
    <location>
        <begin position="255"/>
        <end position="279"/>
    </location>
</feature>